<gene>
    <name evidence="2" type="ordered locus">Mevan_0102</name>
</gene>
<dbReference type="RefSeq" id="WP_011971919.1">
    <property type="nucleotide sequence ID" value="NC_009634.1"/>
</dbReference>
<proteinExistence type="predicted"/>
<dbReference type="eggNOG" id="arCOG09614">
    <property type="taxonomic scope" value="Archaea"/>
</dbReference>
<evidence type="ECO:0000313" key="2">
    <source>
        <dbReference type="EMBL" id="ABR54015.1"/>
    </source>
</evidence>
<sequence>MRKHLTDDDVLNGIKMARRAHKKIPALFEGSTDIRVYEKFLNLDEIDTIDCYGKTNVLNVFKKAKKEFKGIFVIVDADLSHILNNAPTEDGIIITDTHDLETLIINSECFDRIYEEFGLKRYSKNDILNKAFDITKKVGCAKLWSLKNRKYLRYREIKLKQFMDQNLGFDLKSYLDLVLKNSNYAYGLTVDNILPNILSLFQSKSYDPFQISFGHDLVEALSILFKEKYGNKRGEHINELILDGTLRLSYSYEEFKSTKMYKKLKVLEVIWGMKILKE</sequence>
<keyword evidence="3" id="KW-1185">Reference proteome</keyword>
<reference evidence="2" key="1">
    <citation type="submission" date="2007-06" db="EMBL/GenBank/DDBJ databases">
        <title>Complete sequence of Methanococcus vannielii SB.</title>
        <authorList>
            <consortium name="US DOE Joint Genome Institute"/>
            <person name="Copeland A."/>
            <person name="Lucas S."/>
            <person name="Lapidus A."/>
            <person name="Barry K."/>
            <person name="Glavina del Rio T."/>
            <person name="Dalin E."/>
            <person name="Tice H."/>
            <person name="Pitluck S."/>
            <person name="Chain P."/>
            <person name="Malfatti S."/>
            <person name="Shin M."/>
            <person name="Vergez L."/>
            <person name="Schmutz J."/>
            <person name="Larimer F."/>
            <person name="Land M."/>
            <person name="Hauser L."/>
            <person name="Kyrpides N."/>
            <person name="Anderson I."/>
            <person name="Sieprawska-Lupa M."/>
            <person name="Whitman W.B."/>
            <person name="Richardson P."/>
        </authorList>
    </citation>
    <scope>NUCLEOTIDE SEQUENCE [LARGE SCALE GENOMIC DNA]</scope>
    <source>
        <strain evidence="2">SB</strain>
    </source>
</reference>
<protein>
    <recommendedName>
        <fullName evidence="1">DUF4435 domain-containing protein</fullName>
    </recommendedName>
</protein>
<dbReference type="KEGG" id="mvn:Mevan_0102"/>
<dbReference type="InterPro" id="IPR029492">
    <property type="entry name" value="DUF4435"/>
</dbReference>
<dbReference type="OrthoDB" id="53018at2157"/>
<evidence type="ECO:0000313" key="3">
    <source>
        <dbReference type="Proteomes" id="UP000001107"/>
    </source>
</evidence>
<dbReference type="EMBL" id="CP000742">
    <property type="protein sequence ID" value="ABR54015.1"/>
    <property type="molecule type" value="Genomic_DNA"/>
</dbReference>
<dbReference type="Proteomes" id="UP000001107">
    <property type="component" value="Chromosome"/>
</dbReference>
<name>A6UNE3_METVS</name>
<dbReference type="HOGENOM" id="CLU_078431_1_0_2"/>
<dbReference type="AlphaFoldDB" id="A6UNE3"/>
<organism evidence="2 3">
    <name type="scientific">Methanococcus vannielii (strain ATCC 35089 / DSM 1224 / JCM 13029 / OCM 148 / SB)</name>
    <dbReference type="NCBI Taxonomy" id="406327"/>
    <lineage>
        <taxon>Archaea</taxon>
        <taxon>Methanobacteriati</taxon>
        <taxon>Methanobacteriota</taxon>
        <taxon>Methanomada group</taxon>
        <taxon>Methanococci</taxon>
        <taxon>Methanococcales</taxon>
        <taxon>Methanococcaceae</taxon>
        <taxon>Methanococcus</taxon>
    </lineage>
</organism>
<evidence type="ECO:0000259" key="1">
    <source>
        <dbReference type="Pfam" id="PF14491"/>
    </source>
</evidence>
<accession>A6UNE3</accession>
<feature type="domain" description="DUF4435" evidence="1">
    <location>
        <begin position="23"/>
        <end position="135"/>
    </location>
</feature>
<dbReference type="GeneID" id="5325255"/>
<dbReference type="Pfam" id="PF14491">
    <property type="entry name" value="DUF4435"/>
    <property type="match status" value="1"/>
</dbReference>